<accession>A0A1F5Z0V4</accession>
<name>A0A1F5Z0V4_9BACT</name>
<dbReference type="InterPro" id="IPR012902">
    <property type="entry name" value="N_methyl_site"/>
</dbReference>
<dbReference type="Gene3D" id="3.30.700.10">
    <property type="entry name" value="Glycoprotein, Type 4 Pilin"/>
    <property type="match status" value="1"/>
</dbReference>
<evidence type="ECO:0000313" key="7">
    <source>
        <dbReference type="EMBL" id="OGG06100.1"/>
    </source>
</evidence>
<dbReference type="Pfam" id="PF07963">
    <property type="entry name" value="N_methyl"/>
    <property type="match status" value="1"/>
</dbReference>
<feature type="non-terminal residue" evidence="7">
    <location>
        <position position="108"/>
    </location>
</feature>
<dbReference type="PRINTS" id="PR00813">
    <property type="entry name" value="BCTERIALGSPG"/>
</dbReference>
<evidence type="ECO:0000256" key="5">
    <source>
        <dbReference type="ARBA" id="ARBA00023136"/>
    </source>
</evidence>
<keyword evidence="2" id="KW-0488">Methylation</keyword>
<protein>
    <recommendedName>
        <fullName evidence="9">Type II secretion system protein GspG C-terminal domain-containing protein</fullName>
    </recommendedName>
</protein>
<evidence type="ECO:0000256" key="2">
    <source>
        <dbReference type="ARBA" id="ARBA00022481"/>
    </source>
</evidence>
<dbReference type="AlphaFoldDB" id="A0A1F5Z0V4"/>
<evidence type="ECO:0000256" key="1">
    <source>
        <dbReference type="ARBA" id="ARBA00004167"/>
    </source>
</evidence>
<comment type="caution">
    <text evidence="7">The sequence shown here is derived from an EMBL/GenBank/DDBJ whole genome shotgun (WGS) entry which is preliminary data.</text>
</comment>
<dbReference type="SUPFAM" id="SSF54523">
    <property type="entry name" value="Pili subunits"/>
    <property type="match status" value="1"/>
</dbReference>
<dbReference type="GO" id="GO:0016020">
    <property type="term" value="C:membrane"/>
    <property type="evidence" value="ECO:0007669"/>
    <property type="project" value="UniProtKB-SubCell"/>
</dbReference>
<dbReference type="PANTHER" id="PTHR30093">
    <property type="entry name" value="GENERAL SECRETION PATHWAY PROTEIN G"/>
    <property type="match status" value="1"/>
</dbReference>
<comment type="subcellular location">
    <subcellularLocation>
        <location evidence="1">Membrane</location>
        <topology evidence="1">Single-pass membrane protein</topology>
    </subcellularLocation>
</comment>
<evidence type="ECO:0008006" key="9">
    <source>
        <dbReference type="Google" id="ProtNLM"/>
    </source>
</evidence>
<dbReference type="NCBIfam" id="TIGR02532">
    <property type="entry name" value="IV_pilin_GFxxxE"/>
    <property type="match status" value="1"/>
</dbReference>
<organism evidence="7 8">
    <name type="scientific">Candidatus Gottesmanbacteria bacterium RIFCSPHIGHO2_01_FULL_40_15</name>
    <dbReference type="NCBI Taxonomy" id="1798376"/>
    <lineage>
        <taxon>Bacteria</taxon>
        <taxon>Candidatus Gottesmaniibacteriota</taxon>
    </lineage>
</organism>
<keyword evidence="3 6" id="KW-0812">Transmembrane</keyword>
<dbReference type="InterPro" id="IPR045584">
    <property type="entry name" value="Pilin-like"/>
</dbReference>
<dbReference type="InterPro" id="IPR000983">
    <property type="entry name" value="Bac_GSPG_pilin"/>
</dbReference>
<dbReference type="GO" id="GO:0015628">
    <property type="term" value="P:protein secretion by the type II secretion system"/>
    <property type="evidence" value="ECO:0007669"/>
    <property type="project" value="InterPro"/>
</dbReference>
<dbReference type="PANTHER" id="PTHR30093:SF44">
    <property type="entry name" value="TYPE II SECRETION SYSTEM CORE PROTEIN G"/>
    <property type="match status" value="1"/>
</dbReference>
<sequence>MINKSKNYGFSLIEILIAVAIMAILVSVLAPNLLGVRMRARDGRRKSNLAEIQKAMELYKMDQNPQTYPNTGFLEFIPCNTCWSSEADCTGNIYMRKTPCDPADDSPY</sequence>
<feature type="transmembrane region" description="Helical" evidence="6">
    <location>
        <begin position="12"/>
        <end position="36"/>
    </location>
</feature>
<evidence type="ECO:0000313" key="8">
    <source>
        <dbReference type="Proteomes" id="UP000177354"/>
    </source>
</evidence>
<evidence type="ECO:0000256" key="4">
    <source>
        <dbReference type="ARBA" id="ARBA00022989"/>
    </source>
</evidence>
<dbReference type="GO" id="GO:0015627">
    <property type="term" value="C:type II protein secretion system complex"/>
    <property type="evidence" value="ECO:0007669"/>
    <property type="project" value="InterPro"/>
</dbReference>
<proteinExistence type="predicted"/>
<dbReference type="EMBL" id="MFJF01000019">
    <property type="protein sequence ID" value="OGG06100.1"/>
    <property type="molecule type" value="Genomic_DNA"/>
</dbReference>
<evidence type="ECO:0000256" key="6">
    <source>
        <dbReference type="SAM" id="Phobius"/>
    </source>
</evidence>
<keyword evidence="5 6" id="KW-0472">Membrane</keyword>
<gene>
    <name evidence="7" type="ORF">A2777_01140</name>
</gene>
<keyword evidence="4 6" id="KW-1133">Transmembrane helix</keyword>
<evidence type="ECO:0000256" key="3">
    <source>
        <dbReference type="ARBA" id="ARBA00022692"/>
    </source>
</evidence>
<dbReference type="Proteomes" id="UP000177354">
    <property type="component" value="Unassembled WGS sequence"/>
</dbReference>
<reference evidence="7 8" key="1">
    <citation type="journal article" date="2016" name="Nat. Commun.">
        <title>Thousands of microbial genomes shed light on interconnected biogeochemical processes in an aquifer system.</title>
        <authorList>
            <person name="Anantharaman K."/>
            <person name="Brown C.T."/>
            <person name="Hug L.A."/>
            <person name="Sharon I."/>
            <person name="Castelle C.J."/>
            <person name="Probst A.J."/>
            <person name="Thomas B.C."/>
            <person name="Singh A."/>
            <person name="Wilkins M.J."/>
            <person name="Karaoz U."/>
            <person name="Brodie E.L."/>
            <person name="Williams K.H."/>
            <person name="Hubbard S.S."/>
            <person name="Banfield J.F."/>
        </authorList>
    </citation>
    <scope>NUCLEOTIDE SEQUENCE [LARGE SCALE GENOMIC DNA]</scope>
</reference>